<feature type="transmembrane region" description="Helical" evidence="5">
    <location>
        <begin position="191"/>
        <end position="210"/>
    </location>
</feature>
<feature type="transmembrane region" description="Helical" evidence="5">
    <location>
        <begin position="77"/>
        <end position="102"/>
    </location>
</feature>
<dbReference type="PANTHER" id="PTHR42729:SF1">
    <property type="entry name" value="OLIGO_DIPEPTIDE TRANSPORT, PERMEASE PROTEIN (DPPC-2)"/>
    <property type="match status" value="1"/>
</dbReference>
<feature type="transmembrane region" description="Helical" evidence="5">
    <location>
        <begin position="16"/>
        <end position="37"/>
    </location>
</feature>
<dbReference type="Proteomes" id="UP000317371">
    <property type="component" value="Unassembled WGS sequence"/>
</dbReference>
<evidence type="ECO:0000256" key="3">
    <source>
        <dbReference type="ARBA" id="ARBA00022989"/>
    </source>
</evidence>
<dbReference type="AlphaFoldDB" id="A0A540VCV7"/>
<dbReference type="InterPro" id="IPR000515">
    <property type="entry name" value="MetI-like"/>
</dbReference>
<dbReference type="PROSITE" id="PS50928">
    <property type="entry name" value="ABC_TM1"/>
    <property type="match status" value="1"/>
</dbReference>
<dbReference type="Pfam" id="PF00528">
    <property type="entry name" value="BPD_transp_1"/>
    <property type="match status" value="1"/>
</dbReference>
<proteinExistence type="inferred from homology"/>
<dbReference type="RefSeq" id="WP_141611169.1">
    <property type="nucleotide sequence ID" value="NZ_VIGC02000022.1"/>
</dbReference>
<dbReference type="GO" id="GO:0055085">
    <property type="term" value="P:transmembrane transport"/>
    <property type="evidence" value="ECO:0007669"/>
    <property type="project" value="InterPro"/>
</dbReference>
<evidence type="ECO:0000259" key="6">
    <source>
        <dbReference type="PROSITE" id="PS50928"/>
    </source>
</evidence>
<feature type="transmembrane region" description="Helical" evidence="5">
    <location>
        <begin position="246"/>
        <end position="273"/>
    </location>
</feature>
<sequence length="286" mass="31616">MVVIRDLLRFSPSFRVGALILVVVLALVVLSFFSPYAPDDRRVVPRNQPPSQEYLLGTTSTGQDVFWMLTYAVRNTLIIASIAVLIGRSIGVLLGMISGYLGGTFDRTISSVVDTFIVIPRLPLVILIAAILRGQLSFIGLGLLLGLLDWAYPSKRYRSQILSLREREFTYTGIYAGMGTFKIVTREHLPFLIPFLMADVVSGFLFAIGFEVTLAVLGLGDLNTQTVGTMIYWGNYYQALLTNRTWVLIAPIAASVLTVVGFYLVSLGLGNYLDPRTRLLRLQVQG</sequence>
<organism evidence="7 8">
    <name type="scientific">Litorilinea aerophila</name>
    <dbReference type="NCBI Taxonomy" id="1204385"/>
    <lineage>
        <taxon>Bacteria</taxon>
        <taxon>Bacillati</taxon>
        <taxon>Chloroflexota</taxon>
        <taxon>Caldilineae</taxon>
        <taxon>Caldilineales</taxon>
        <taxon>Caldilineaceae</taxon>
        <taxon>Litorilinea</taxon>
    </lineage>
</organism>
<evidence type="ECO:0000256" key="4">
    <source>
        <dbReference type="ARBA" id="ARBA00023136"/>
    </source>
</evidence>
<evidence type="ECO:0000256" key="2">
    <source>
        <dbReference type="ARBA" id="ARBA00022692"/>
    </source>
</evidence>
<dbReference type="CDD" id="cd06261">
    <property type="entry name" value="TM_PBP2"/>
    <property type="match status" value="1"/>
</dbReference>
<accession>A0A540VCV7</accession>
<dbReference type="SUPFAM" id="SSF161098">
    <property type="entry name" value="MetI-like"/>
    <property type="match status" value="1"/>
</dbReference>
<feature type="domain" description="ABC transmembrane type-1" evidence="6">
    <location>
        <begin position="73"/>
        <end position="266"/>
    </location>
</feature>
<comment type="similarity">
    <text evidence="5">Belongs to the binding-protein-dependent transport system permease family.</text>
</comment>
<gene>
    <name evidence="7" type="ORF">FKZ61_16080</name>
</gene>
<keyword evidence="8" id="KW-1185">Reference proteome</keyword>
<dbReference type="PANTHER" id="PTHR42729">
    <property type="entry name" value="OLIGO/DIPEPTIDE TRANSPORT, PERMEASE PROTEIN (DPPC-2)"/>
    <property type="match status" value="1"/>
</dbReference>
<comment type="caution">
    <text evidence="7">The sequence shown here is derived from an EMBL/GenBank/DDBJ whole genome shotgun (WGS) entry which is preliminary data.</text>
</comment>
<keyword evidence="4 5" id="KW-0472">Membrane</keyword>
<evidence type="ECO:0000313" key="8">
    <source>
        <dbReference type="Proteomes" id="UP000317371"/>
    </source>
</evidence>
<feature type="transmembrane region" description="Helical" evidence="5">
    <location>
        <begin position="122"/>
        <end position="148"/>
    </location>
</feature>
<dbReference type="OrthoDB" id="9797472at2"/>
<keyword evidence="3 5" id="KW-1133">Transmembrane helix</keyword>
<dbReference type="Gene3D" id="1.10.3720.10">
    <property type="entry name" value="MetI-like"/>
    <property type="match status" value="1"/>
</dbReference>
<evidence type="ECO:0000256" key="5">
    <source>
        <dbReference type="RuleBase" id="RU363032"/>
    </source>
</evidence>
<reference evidence="7 8" key="1">
    <citation type="submission" date="2019-06" db="EMBL/GenBank/DDBJ databases">
        <title>Genome sequence of Litorilinea aerophila BAA-2444.</title>
        <authorList>
            <person name="Maclea K.S."/>
            <person name="Maurais E.G."/>
            <person name="Iannazzi L.C."/>
        </authorList>
    </citation>
    <scope>NUCLEOTIDE SEQUENCE [LARGE SCALE GENOMIC DNA]</scope>
    <source>
        <strain evidence="7 8">ATCC BAA-2444</strain>
    </source>
</reference>
<comment type="subcellular location">
    <subcellularLocation>
        <location evidence="5">Cell membrane</location>
        <topology evidence="5">Multi-pass membrane protein</topology>
    </subcellularLocation>
    <subcellularLocation>
        <location evidence="1">Membrane</location>
        <topology evidence="1">Multi-pass membrane protein</topology>
    </subcellularLocation>
</comment>
<dbReference type="InterPro" id="IPR035906">
    <property type="entry name" value="MetI-like_sf"/>
</dbReference>
<dbReference type="EMBL" id="VIGC01000022">
    <property type="protein sequence ID" value="TQE94598.1"/>
    <property type="molecule type" value="Genomic_DNA"/>
</dbReference>
<dbReference type="GO" id="GO:0005886">
    <property type="term" value="C:plasma membrane"/>
    <property type="evidence" value="ECO:0007669"/>
    <property type="project" value="UniProtKB-SubCell"/>
</dbReference>
<name>A0A540VCV7_9CHLR</name>
<evidence type="ECO:0000313" key="7">
    <source>
        <dbReference type="EMBL" id="TQE94598.1"/>
    </source>
</evidence>
<keyword evidence="5" id="KW-0813">Transport</keyword>
<evidence type="ECO:0000256" key="1">
    <source>
        <dbReference type="ARBA" id="ARBA00004141"/>
    </source>
</evidence>
<keyword evidence="2 5" id="KW-0812">Transmembrane</keyword>
<dbReference type="InParanoid" id="A0A540VCV7"/>
<protein>
    <submittedName>
        <fullName evidence="7">ABC transporter permease</fullName>
    </submittedName>
</protein>